<dbReference type="AlphaFoldDB" id="A0A4V3HH84"/>
<accession>A0A4V3HH84</accession>
<evidence type="ECO:0000313" key="2">
    <source>
        <dbReference type="EMBL" id="TDY64201.1"/>
    </source>
</evidence>
<dbReference type="Proteomes" id="UP000294824">
    <property type="component" value="Unassembled WGS sequence"/>
</dbReference>
<keyword evidence="3" id="KW-1185">Reference proteome</keyword>
<feature type="domain" description="Immunity MXAN-0049 protein" evidence="1">
    <location>
        <begin position="62"/>
        <end position="181"/>
    </location>
</feature>
<dbReference type="InterPro" id="IPR012433">
    <property type="entry name" value="Imm11"/>
</dbReference>
<protein>
    <recommendedName>
        <fullName evidence="1">Immunity MXAN-0049 protein domain-containing protein</fullName>
    </recommendedName>
</protein>
<dbReference type="RefSeq" id="WP_133966473.1">
    <property type="nucleotide sequence ID" value="NZ_SORL01000007.1"/>
</dbReference>
<comment type="caution">
    <text evidence="2">The sequence shown here is derived from an EMBL/GenBank/DDBJ whole genome shotgun (WGS) entry which is preliminary data.</text>
</comment>
<sequence>MKYYKLTDYYPRDVFFSFSDKNSIQKSNLEIGLNSSSKDKLIYTVDKFDSYVGEYDILPTIGAPLVSLKLKQIIEKFNIEDCQFIPAIIEDTSSGKINEYFFAMNILNSVECLDKEKSEIKPLMKSFPNGPIKINNLFFKSDKLKDHCIVRMLESKSIIVVNFTLLEKCKEFRVKGTQFVKEGNQLSPSFVDYN</sequence>
<organism evidence="2 3">
    <name type="scientific">Algibacter lectus</name>
    <dbReference type="NCBI Taxonomy" id="221126"/>
    <lineage>
        <taxon>Bacteria</taxon>
        <taxon>Pseudomonadati</taxon>
        <taxon>Bacteroidota</taxon>
        <taxon>Flavobacteriia</taxon>
        <taxon>Flavobacteriales</taxon>
        <taxon>Flavobacteriaceae</taxon>
        <taxon>Algibacter</taxon>
    </lineage>
</organism>
<proteinExistence type="predicted"/>
<dbReference type="Pfam" id="PF07791">
    <property type="entry name" value="Imm11"/>
    <property type="match status" value="1"/>
</dbReference>
<evidence type="ECO:0000313" key="3">
    <source>
        <dbReference type="Proteomes" id="UP000294824"/>
    </source>
</evidence>
<evidence type="ECO:0000259" key="1">
    <source>
        <dbReference type="Pfam" id="PF07791"/>
    </source>
</evidence>
<reference evidence="2 3" key="1">
    <citation type="submission" date="2019-03" db="EMBL/GenBank/DDBJ databases">
        <title>Genomic Encyclopedia of Type Strains, Phase III (KMG-III): the genomes of soil and plant-associated and newly described type strains.</title>
        <authorList>
            <person name="Whitman W."/>
        </authorList>
    </citation>
    <scope>NUCLEOTIDE SEQUENCE [LARGE SCALE GENOMIC DNA]</scope>
    <source>
        <strain evidence="2 3">CECT 8301</strain>
    </source>
</reference>
<gene>
    <name evidence="2" type="ORF">DFQ06_1106</name>
</gene>
<dbReference type="EMBL" id="SORL01000007">
    <property type="protein sequence ID" value="TDY64201.1"/>
    <property type="molecule type" value="Genomic_DNA"/>
</dbReference>
<name>A0A4V3HH84_9FLAO</name>